<sequence>MAIPKSVELKDFNLNKEVSWLIPSEEISVLSVEQEKNDSVNTHISMGNVIFFHNYCNFLIKWYSKILK</sequence>
<evidence type="ECO:0000313" key="1">
    <source>
        <dbReference type="EMBL" id="GGB73498.1"/>
    </source>
</evidence>
<proteinExistence type="predicted"/>
<accession>A0ABQ1JPF5</accession>
<comment type="caution">
    <text evidence="1">The sequence shown here is derived from an EMBL/GenBank/DDBJ whole genome shotgun (WGS) entry which is preliminary data.</text>
</comment>
<dbReference type="EMBL" id="BMJE01000003">
    <property type="protein sequence ID" value="GGB73498.1"/>
    <property type="molecule type" value="Genomic_DNA"/>
</dbReference>
<organism evidence="1 2">
    <name type="scientific">Flavobacterium suaedae</name>
    <dbReference type="NCBI Taxonomy" id="1767027"/>
    <lineage>
        <taxon>Bacteria</taxon>
        <taxon>Pseudomonadati</taxon>
        <taxon>Bacteroidota</taxon>
        <taxon>Flavobacteriia</taxon>
        <taxon>Flavobacteriales</taxon>
        <taxon>Flavobacteriaceae</taxon>
        <taxon>Flavobacterium</taxon>
    </lineage>
</organism>
<keyword evidence="2" id="KW-1185">Reference proteome</keyword>
<dbReference type="Proteomes" id="UP000615760">
    <property type="component" value="Unassembled WGS sequence"/>
</dbReference>
<protein>
    <submittedName>
        <fullName evidence="1">Uncharacterized protein</fullName>
    </submittedName>
</protein>
<gene>
    <name evidence="1" type="ORF">GCM10007424_11760</name>
</gene>
<name>A0ABQ1JPF5_9FLAO</name>
<evidence type="ECO:0000313" key="2">
    <source>
        <dbReference type="Proteomes" id="UP000615760"/>
    </source>
</evidence>
<reference evidence="2" key="1">
    <citation type="journal article" date="2019" name="Int. J. Syst. Evol. Microbiol.">
        <title>The Global Catalogue of Microorganisms (GCM) 10K type strain sequencing project: providing services to taxonomists for standard genome sequencing and annotation.</title>
        <authorList>
            <consortium name="The Broad Institute Genomics Platform"/>
            <consortium name="The Broad Institute Genome Sequencing Center for Infectious Disease"/>
            <person name="Wu L."/>
            <person name="Ma J."/>
        </authorList>
    </citation>
    <scope>NUCLEOTIDE SEQUENCE [LARGE SCALE GENOMIC DNA]</scope>
    <source>
        <strain evidence="2">CGMCC 1.15461</strain>
    </source>
</reference>